<name>A0AAN9SWA7_PSOTE</name>
<dbReference type="EMBL" id="JAYMYS010000002">
    <property type="protein sequence ID" value="KAK7406980.1"/>
    <property type="molecule type" value="Genomic_DNA"/>
</dbReference>
<keyword evidence="2" id="KW-1185">Reference proteome</keyword>
<sequence>MPPPLEWMFCVTFEVLCPMCLVFPHGLRIAERLTQLCAHRRLVSRGDMVPSMPFWCPAPGLILFVDMRATSCSAAWLTSKRVVSHVHDAVPAPICQIPLISHNVPRTIASGVPGVGSIVPPVPHMAVASGHSCL</sequence>
<evidence type="ECO:0000313" key="1">
    <source>
        <dbReference type="EMBL" id="KAK7406980.1"/>
    </source>
</evidence>
<proteinExistence type="predicted"/>
<dbReference type="Proteomes" id="UP001386955">
    <property type="component" value="Unassembled WGS sequence"/>
</dbReference>
<comment type="caution">
    <text evidence="1">The sequence shown here is derived from an EMBL/GenBank/DDBJ whole genome shotgun (WGS) entry which is preliminary data.</text>
</comment>
<evidence type="ECO:0000313" key="2">
    <source>
        <dbReference type="Proteomes" id="UP001386955"/>
    </source>
</evidence>
<reference evidence="1 2" key="1">
    <citation type="submission" date="2024-01" db="EMBL/GenBank/DDBJ databases">
        <title>The genomes of 5 underutilized Papilionoideae crops provide insights into root nodulation and disease resistanc.</title>
        <authorList>
            <person name="Jiang F."/>
        </authorList>
    </citation>
    <scope>NUCLEOTIDE SEQUENCE [LARGE SCALE GENOMIC DNA]</scope>
    <source>
        <strain evidence="1">DUOXIRENSHENG_FW03</strain>
        <tissue evidence="1">Leaves</tissue>
    </source>
</reference>
<accession>A0AAN9SWA7</accession>
<gene>
    <name evidence="1" type="ORF">VNO78_08618</name>
</gene>
<protein>
    <submittedName>
        <fullName evidence="1">Uncharacterized protein</fullName>
    </submittedName>
</protein>
<dbReference type="AlphaFoldDB" id="A0AAN9SWA7"/>
<organism evidence="1 2">
    <name type="scientific">Psophocarpus tetragonolobus</name>
    <name type="common">Winged bean</name>
    <name type="synonym">Dolichos tetragonolobus</name>
    <dbReference type="NCBI Taxonomy" id="3891"/>
    <lineage>
        <taxon>Eukaryota</taxon>
        <taxon>Viridiplantae</taxon>
        <taxon>Streptophyta</taxon>
        <taxon>Embryophyta</taxon>
        <taxon>Tracheophyta</taxon>
        <taxon>Spermatophyta</taxon>
        <taxon>Magnoliopsida</taxon>
        <taxon>eudicotyledons</taxon>
        <taxon>Gunneridae</taxon>
        <taxon>Pentapetalae</taxon>
        <taxon>rosids</taxon>
        <taxon>fabids</taxon>
        <taxon>Fabales</taxon>
        <taxon>Fabaceae</taxon>
        <taxon>Papilionoideae</taxon>
        <taxon>50 kb inversion clade</taxon>
        <taxon>NPAAA clade</taxon>
        <taxon>indigoferoid/millettioid clade</taxon>
        <taxon>Phaseoleae</taxon>
        <taxon>Psophocarpus</taxon>
    </lineage>
</organism>